<reference evidence="5 6" key="1">
    <citation type="submission" date="2016-03" db="EMBL/GenBank/DDBJ databases">
        <title>Choanephora cucurbitarum.</title>
        <authorList>
            <person name="Min B."/>
            <person name="Park H."/>
            <person name="Park J.-H."/>
            <person name="Shin H.-D."/>
            <person name="Choi I.-G."/>
        </authorList>
    </citation>
    <scope>NUCLEOTIDE SEQUENCE [LARGE SCALE GENOMIC DNA]</scope>
    <source>
        <strain evidence="5 6">KUS-F28377</strain>
    </source>
</reference>
<dbReference type="PROSITE" id="PS50056">
    <property type="entry name" value="TYR_PHOSPHATASE_2"/>
    <property type="match status" value="1"/>
</dbReference>
<dbReference type="InterPro" id="IPR029021">
    <property type="entry name" value="Prot-tyrosine_phosphatase-like"/>
</dbReference>
<dbReference type="InterPro" id="IPR000387">
    <property type="entry name" value="Tyr_Pase_dom"/>
</dbReference>
<protein>
    <recommendedName>
        <fullName evidence="1">phosphatidylinositol-3,4,5-trisphosphate 3-phosphatase</fullName>
        <ecNumber evidence="1">3.1.3.67</ecNumber>
    </recommendedName>
</protein>
<evidence type="ECO:0000256" key="1">
    <source>
        <dbReference type="ARBA" id="ARBA00013015"/>
    </source>
</evidence>
<proteinExistence type="predicted"/>
<feature type="domain" description="Tyrosine specific protein phosphatases" evidence="3">
    <location>
        <begin position="82"/>
        <end position="159"/>
    </location>
</feature>
<keyword evidence="6" id="KW-1185">Reference proteome</keyword>
<dbReference type="PANTHER" id="PTHR12305:SF81">
    <property type="entry name" value="PHOSPHATIDYLINOSITOL 3,4,5-TRISPHOSPHATE 3-PHOSPHATASE AND DUAL-SPECIFICITY PROTEIN PHOSPHATASE PTEN"/>
    <property type="match status" value="1"/>
</dbReference>
<dbReference type="SUPFAM" id="SSF52799">
    <property type="entry name" value="(Phosphotyrosine protein) phosphatases II"/>
    <property type="match status" value="1"/>
</dbReference>
<accession>A0A1C7NS21</accession>
<dbReference type="PANTHER" id="PTHR12305">
    <property type="entry name" value="PHOSPHATASE WITH HOMOLOGY TO TENSIN"/>
    <property type="match status" value="1"/>
</dbReference>
<evidence type="ECO:0000313" key="6">
    <source>
        <dbReference type="Proteomes" id="UP000093000"/>
    </source>
</evidence>
<dbReference type="Gene3D" id="3.90.190.10">
    <property type="entry name" value="Protein tyrosine phosphatase superfamily"/>
    <property type="match status" value="1"/>
</dbReference>
<sequence>MSKSQTCSKLLISDITDRIIAMAYPSTGLEGLYRNSFAQVKKFLDTRHPGQYKVYNLRMEKQYDLSKFEHAASYPFLDHQAPPFHVLIDFCSDATVWLNQNPNHVVAIHCKAGKGRTGTVIAALLLHTGIAKDATEAMKLYGKERTHNMKGVTIPSQIRYVEYYDFMLKNQALYDENKDVMLKLVQVVIHDLPESLKDNKEFTIQALSTTGTCIYQEKSVEVTYSLYDRSFFFREREFISSNRQT</sequence>
<dbReference type="InterPro" id="IPR029023">
    <property type="entry name" value="Tensin_phosphatase"/>
</dbReference>
<dbReference type="InterPro" id="IPR016130">
    <property type="entry name" value="Tyr_Pase_AS"/>
</dbReference>
<dbReference type="OrthoDB" id="5632at2759"/>
<evidence type="ECO:0000259" key="3">
    <source>
        <dbReference type="PROSITE" id="PS50056"/>
    </source>
</evidence>
<dbReference type="GO" id="GO:0005829">
    <property type="term" value="C:cytosol"/>
    <property type="evidence" value="ECO:0007669"/>
    <property type="project" value="TreeGrafter"/>
</dbReference>
<dbReference type="PROSITE" id="PS00383">
    <property type="entry name" value="TYR_PHOSPHATASE_1"/>
    <property type="match status" value="1"/>
</dbReference>
<organism evidence="5 6">
    <name type="scientific">Choanephora cucurbitarum</name>
    <dbReference type="NCBI Taxonomy" id="101091"/>
    <lineage>
        <taxon>Eukaryota</taxon>
        <taxon>Fungi</taxon>
        <taxon>Fungi incertae sedis</taxon>
        <taxon>Mucoromycota</taxon>
        <taxon>Mucoromycotina</taxon>
        <taxon>Mucoromycetes</taxon>
        <taxon>Mucorales</taxon>
        <taxon>Mucorineae</taxon>
        <taxon>Choanephoraceae</taxon>
        <taxon>Choanephoroideae</taxon>
        <taxon>Choanephora</taxon>
    </lineage>
</organism>
<dbReference type="PROSITE" id="PS51181">
    <property type="entry name" value="PPASE_TENSIN"/>
    <property type="match status" value="1"/>
</dbReference>
<name>A0A1C7NS21_9FUNG</name>
<dbReference type="EMBL" id="LUGH01000001">
    <property type="protein sequence ID" value="OBZ91941.1"/>
    <property type="molecule type" value="Genomic_DNA"/>
</dbReference>
<evidence type="ECO:0000259" key="4">
    <source>
        <dbReference type="PROSITE" id="PS51181"/>
    </source>
</evidence>
<dbReference type="Pfam" id="PF22785">
    <property type="entry name" value="Tc-R-P"/>
    <property type="match status" value="1"/>
</dbReference>
<evidence type="ECO:0000313" key="5">
    <source>
        <dbReference type="EMBL" id="OBZ91941.1"/>
    </source>
</evidence>
<dbReference type="STRING" id="101091.A0A1C7NS21"/>
<gene>
    <name evidence="5" type="primary">Pten</name>
    <name evidence="5" type="ORF">A0J61_00034</name>
</gene>
<keyword evidence="2" id="KW-0378">Hydrolase</keyword>
<dbReference type="GO" id="GO:0016314">
    <property type="term" value="F:phosphatidylinositol-3,4,5-trisphosphate 3-phosphatase activity"/>
    <property type="evidence" value="ECO:0007669"/>
    <property type="project" value="UniProtKB-EC"/>
</dbReference>
<dbReference type="InterPro" id="IPR051281">
    <property type="entry name" value="Dual-spec_lipid-protein_phosph"/>
</dbReference>
<dbReference type="Proteomes" id="UP000093000">
    <property type="component" value="Unassembled WGS sequence"/>
</dbReference>
<dbReference type="EC" id="3.1.3.67" evidence="1"/>
<comment type="caution">
    <text evidence="5">The sequence shown here is derived from an EMBL/GenBank/DDBJ whole genome shotgun (WGS) entry which is preliminary data.</text>
</comment>
<dbReference type="InParanoid" id="A0A1C7NS21"/>
<feature type="domain" description="Phosphatase tensin-type" evidence="4">
    <location>
        <begin position="1"/>
        <end position="171"/>
    </location>
</feature>
<dbReference type="AlphaFoldDB" id="A0A1C7NS21"/>
<evidence type="ECO:0000256" key="2">
    <source>
        <dbReference type="ARBA" id="ARBA00022801"/>
    </source>
</evidence>